<sequence>MTIYFKNGFYDDTLGSIPEGAVAVRAEEYAALLAGQAQGGQIAADSDGRPVLTPPRPSEYHEWDGKKWEIGEAAAAARFAEQKTATAFRLAAKADELKNSLLAGYPQVEIDSFYRQEKEALARQADNNAPTPMLAQIAAARGVELDVLIEKVVEKSARLAVAAGAIIGKRQQLEDKLNTIETAPGLDALEKEIEEWTLNIG</sequence>
<dbReference type="EMBL" id="CVTF01000102">
    <property type="protein sequence ID" value="CRY99902.1"/>
    <property type="molecule type" value="Genomic_DNA"/>
</dbReference>
<proteinExistence type="predicted"/>
<evidence type="ECO:0000313" key="2">
    <source>
        <dbReference type="Proteomes" id="UP000182715"/>
    </source>
</evidence>
<accession>A0A0H5QD45</accession>
<dbReference type="AlphaFoldDB" id="A0A0H5QD45"/>
<protein>
    <submittedName>
        <fullName evidence="1">Putative tail fiber assembly protein</fullName>
    </submittedName>
</protein>
<dbReference type="Proteomes" id="UP000182715">
    <property type="component" value="Unassembled WGS sequence"/>
</dbReference>
<evidence type="ECO:0000313" key="1">
    <source>
        <dbReference type="EMBL" id="CRY99902.1"/>
    </source>
</evidence>
<name>A0A0H5QD45_NEIMI</name>
<reference evidence="1 2" key="1">
    <citation type="submission" date="2014-11" db="EMBL/GenBank/DDBJ databases">
        <authorList>
            <person name="Diene M.Seydina."/>
        </authorList>
    </citation>
    <scope>NUCLEOTIDE SEQUENCE [LARGE SCALE GENOMIC DNA]</scope>
    <source>
        <strain evidence="1 2">Neisseria meningitidis CHUV</strain>
    </source>
</reference>
<organism evidence="1 2">
    <name type="scientific">Neisseria meningitidis serogroup B</name>
    <dbReference type="NCBI Taxonomy" id="491"/>
    <lineage>
        <taxon>Bacteria</taxon>
        <taxon>Pseudomonadati</taxon>
        <taxon>Pseudomonadota</taxon>
        <taxon>Betaproteobacteria</taxon>
        <taxon>Neisseriales</taxon>
        <taxon>Neisseriaceae</taxon>
        <taxon>Neisseria</taxon>
    </lineage>
</organism>